<dbReference type="Gene3D" id="3.40.50.300">
    <property type="entry name" value="P-loop containing nucleotide triphosphate hydrolases"/>
    <property type="match status" value="1"/>
</dbReference>
<dbReference type="PANTHER" id="PTHR23074:SF72">
    <property type="entry name" value="VACUOLAR PROTEIN SORTING-ASSOCIATED PROTEIN 4B"/>
    <property type="match status" value="1"/>
</dbReference>
<evidence type="ECO:0000313" key="3">
    <source>
        <dbReference type="Proteomes" id="UP000762676"/>
    </source>
</evidence>
<dbReference type="PANTHER" id="PTHR23074">
    <property type="entry name" value="AAA DOMAIN-CONTAINING"/>
    <property type="match status" value="1"/>
</dbReference>
<protein>
    <submittedName>
        <fullName evidence="2">Vacuolar protein sorting-associated protein 4</fullName>
    </submittedName>
</protein>
<organism evidence="2 3">
    <name type="scientific">Elysia marginata</name>
    <dbReference type="NCBI Taxonomy" id="1093978"/>
    <lineage>
        <taxon>Eukaryota</taxon>
        <taxon>Metazoa</taxon>
        <taxon>Spiralia</taxon>
        <taxon>Lophotrochozoa</taxon>
        <taxon>Mollusca</taxon>
        <taxon>Gastropoda</taxon>
        <taxon>Heterobranchia</taxon>
        <taxon>Euthyneura</taxon>
        <taxon>Panpulmonata</taxon>
        <taxon>Sacoglossa</taxon>
        <taxon>Placobranchoidea</taxon>
        <taxon>Plakobranchidae</taxon>
        <taxon>Elysia</taxon>
    </lineage>
</organism>
<sequence length="144" mass="15976">MVCICYSQSHSDPRKLMELPPFPGGRQPWRRILLYGPPGTGKSRLAQAVSAEVNATFYCVSSADLVSSYIGESEKLIRELFNHARSQEGQSIAQSPGCQCRTENQDTQHILLDCVLLNRHRSINGSYADLWMSAEFTKAAILSA</sequence>
<name>A0AAV4IE97_9GAST</name>
<dbReference type="AlphaFoldDB" id="A0AAV4IE97"/>
<dbReference type="InterPro" id="IPR027417">
    <property type="entry name" value="P-loop_NTPase"/>
</dbReference>
<dbReference type="InterPro" id="IPR003959">
    <property type="entry name" value="ATPase_AAA_core"/>
</dbReference>
<comment type="caution">
    <text evidence="2">The sequence shown here is derived from an EMBL/GenBank/DDBJ whole genome shotgun (WGS) entry which is preliminary data.</text>
</comment>
<dbReference type="SUPFAM" id="SSF52540">
    <property type="entry name" value="P-loop containing nucleoside triphosphate hydrolases"/>
    <property type="match status" value="1"/>
</dbReference>
<evidence type="ECO:0000313" key="2">
    <source>
        <dbReference type="EMBL" id="GFS09459.1"/>
    </source>
</evidence>
<accession>A0AAV4IE97</accession>
<dbReference type="EMBL" id="BMAT01009595">
    <property type="protein sequence ID" value="GFS09459.1"/>
    <property type="molecule type" value="Genomic_DNA"/>
</dbReference>
<dbReference type="Proteomes" id="UP000762676">
    <property type="component" value="Unassembled WGS sequence"/>
</dbReference>
<gene>
    <name evidence="2" type="ORF">ElyMa_004783100</name>
</gene>
<dbReference type="GO" id="GO:0016197">
    <property type="term" value="P:endosomal transport"/>
    <property type="evidence" value="ECO:0007669"/>
    <property type="project" value="TreeGrafter"/>
</dbReference>
<dbReference type="GO" id="GO:0016887">
    <property type="term" value="F:ATP hydrolysis activity"/>
    <property type="evidence" value="ECO:0007669"/>
    <property type="project" value="InterPro"/>
</dbReference>
<reference evidence="2 3" key="1">
    <citation type="journal article" date="2021" name="Elife">
        <title>Chloroplast acquisition without the gene transfer in kleptoplastic sea slugs, Plakobranchus ocellatus.</title>
        <authorList>
            <person name="Maeda T."/>
            <person name="Takahashi S."/>
            <person name="Yoshida T."/>
            <person name="Shimamura S."/>
            <person name="Takaki Y."/>
            <person name="Nagai Y."/>
            <person name="Toyoda A."/>
            <person name="Suzuki Y."/>
            <person name="Arimoto A."/>
            <person name="Ishii H."/>
            <person name="Satoh N."/>
            <person name="Nishiyama T."/>
            <person name="Hasebe M."/>
            <person name="Maruyama T."/>
            <person name="Minagawa J."/>
            <person name="Obokata J."/>
            <person name="Shigenobu S."/>
        </authorList>
    </citation>
    <scope>NUCLEOTIDE SEQUENCE [LARGE SCALE GENOMIC DNA]</scope>
</reference>
<dbReference type="InterPro" id="IPR050304">
    <property type="entry name" value="MT-severing_AAA_ATPase"/>
</dbReference>
<evidence type="ECO:0000259" key="1">
    <source>
        <dbReference type="Pfam" id="PF00004"/>
    </source>
</evidence>
<proteinExistence type="predicted"/>
<dbReference type="Pfam" id="PF00004">
    <property type="entry name" value="AAA"/>
    <property type="match status" value="1"/>
</dbReference>
<dbReference type="GO" id="GO:0005524">
    <property type="term" value="F:ATP binding"/>
    <property type="evidence" value="ECO:0007669"/>
    <property type="project" value="InterPro"/>
</dbReference>
<keyword evidence="3" id="KW-1185">Reference proteome</keyword>
<feature type="domain" description="ATPase AAA-type core" evidence="1">
    <location>
        <begin position="32"/>
        <end position="88"/>
    </location>
</feature>
<dbReference type="GO" id="GO:0007033">
    <property type="term" value="P:vacuole organization"/>
    <property type="evidence" value="ECO:0007669"/>
    <property type="project" value="TreeGrafter"/>
</dbReference>